<sequence length="251" mass="29069">MKNHYCYYDFKDVTGISDEDCKKWHGKEGAMQVNTQMEVAFQKFAREMKYLCEKSSMHGMGWELVGQHLWDHISVPYVLKLTPESDDLCCTIKNSKIPTVNIDGKIYDTRKLSNINDYFSWIMHLRSNLNHWLHNMSDIQIYAMENSKFFDETGSLCTAPTAGHNDLKEYAFSGDKDDTVDSDDLNEGTIRIIDQFSKCRGSINAVTANIFDKPKLACGWTNIEDGIPTKNSSKCPNRHQIRMLRDMFYWQ</sequence>
<evidence type="ECO:0000313" key="2">
    <source>
        <dbReference type="Proteomes" id="UP000507470"/>
    </source>
</evidence>
<dbReference type="AlphaFoldDB" id="A0A6J8DQR9"/>
<name>A0A6J8DQR9_MYTCO</name>
<accession>A0A6J8DQR9</accession>
<dbReference type="EMBL" id="CACVKT020007770">
    <property type="protein sequence ID" value="CAC5410419.1"/>
    <property type="molecule type" value="Genomic_DNA"/>
</dbReference>
<evidence type="ECO:0000313" key="1">
    <source>
        <dbReference type="EMBL" id="CAC5410419.1"/>
    </source>
</evidence>
<protein>
    <submittedName>
        <fullName evidence="1">Uncharacterized protein</fullName>
    </submittedName>
</protein>
<proteinExistence type="predicted"/>
<reference evidence="1 2" key="1">
    <citation type="submission" date="2020-06" db="EMBL/GenBank/DDBJ databases">
        <authorList>
            <person name="Li R."/>
            <person name="Bekaert M."/>
        </authorList>
    </citation>
    <scope>NUCLEOTIDE SEQUENCE [LARGE SCALE GENOMIC DNA]</scope>
    <source>
        <strain evidence="2">wild</strain>
    </source>
</reference>
<organism evidence="1 2">
    <name type="scientific">Mytilus coruscus</name>
    <name type="common">Sea mussel</name>
    <dbReference type="NCBI Taxonomy" id="42192"/>
    <lineage>
        <taxon>Eukaryota</taxon>
        <taxon>Metazoa</taxon>
        <taxon>Spiralia</taxon>
        <taxon>Lophotrochozoa</taxon>
        <taxon>Mollusca</taxon>
        <taxon>Bivalvia</taxon>
        <taxon>Autobranchia</taxon>
        <taxon>Pteriomorphia</taxon>
        <taxon>Mytilida</taxon>
        <taxon>Mytiloidea</taxon>
        <taxon>Mytilidae</taxon>
        <taxon>Mytilinae</taxon>
        <taxon>Mytilus</taxon>
    </lineage>
</organism>
<dbReference type="Proteomes" id="UP000507470">
    <property type="component" value="Unassembled WGS sequence"/>
</dbReference>
<gene>
    <name evidence="1" type="ORF">MCOR_43606</name>
</gene>
<keyword evidence="2" id="KW-1185">Reference proteome</keyword>